<dbReference type="RefSeq" id="XP_044318835.1">
    <property type="nucleotide sequence ID" value="XM_044462900.1"/>
</dbReference>
<dbReference type="InterPro" id="IPR011009">
    <property type="entry name" value="Kinase-like_dom_sf"/>
</dbReference>
<dbReference type="InterPro" id="IPR017441">
    <property type="entry name" value="Protein_kinase_ATP_BS"/>
</dbReference>
<dbReference type="RefSeq" id="XP_044318834.1">
    <property type="nucleotide sequence ID" value="XM_044462899.1"/>
</dbReference>
<dbReference type="SMART" id="SM00220">
    <property type="entry name" value="S_TKc"/>
    <property type="match status" value="1"/>
</dbReference>
<dbReference type="InterPro" id="IPR004158">
    <property type="entry name" value="DUF247_pln"/>
</dbReference>
<keyword evidence="3" id="KW-0418">Kinase</keyword>
<dbReference type="InterPro" id="IPR000719">
    <property type="entry name" value="Prot_kinase_dom"/>
</dbReference>
<dbReference type="Pfam" id="PF03140">
    <property type="entry name" value="DUF247"/>
    <property type="match status" value="1"/>
</dbReference>
<evidence type="ECO:0000256" key="1">
    <source>
        <dbReference type="ARBA" id="ARBA00022679"/>
    </source>
</evidence>
<dbReference type="InterPro" id="IPR008271">
    <property type="entry name" value="Ser/Thr_kinase_AS"/>
</dbReference>
<dbReference type="PROSITE" id="PS50011">
    <property type="entry name" value="PROTEIN_KINASE_DOM"/>
    <property type="match status" value="1"/>
</dbReference>
<evidence type="ECO:0000313" key="8">
    <source>
        <dbReference type="Proteomes" id="UP000019116"/>
    </source>
</evidence>
<dbReference type="FunFam" id="1.10.510.10:FF:000870">
    <property type="entry name" value="OSJNBa0016N04.16-like protein"/>
    <property type="match status" value="1"/>
</dbReference>
<dbReference type="AlphaFoldDB" id="A0A3B6BWK2"/>
<evidence type="ECO:0000313" key="7">
    <source>
        <dbReference type="EnsemblPlants" id="TraesCS2B02G002200.1"/>
    </source>
</evidence>
<evidence type="ECO:0000256" key="4">
    <source>
        <dbReference type="ARBA" id="ARBA00022840"/>
    </source>
</evidence>
<dbReference type="Gramene" id="TraesCS2B02G002200.1">
    <property type="protein sequence ID" value="TraesCS2B02G002200.1"/>
    <property type="gene ID" value="TraesCS2B02G002200"/>
</dbReference>
<dbReference type="GeneID" id="123039927"/>
<dbReference type="Gramene" id="TraesSTA2B03G00825000.4">
    <property type="protein sequence ID" value="TraesSTA2B03G00825000.4"/>
    <property type="gene ID" value="TraesSTA2B03G00825000"/>
</dbReference>
<dbReference type="Gramene" id="TraesSTA2B03G00825000.2">
    <property type="protein sequence ID" value="TraesSTA2B03G00825000.2"/>
    <property type="gene ID" value="TraesSTA2B03G00825000"/>
</dbReference>
<dbReference type="GO" id="GO:0005524">
    <property type="term" value="F:ATP binding"/>
    <property type="evidence" value="ECO:0007669"/>
    <property type="project" value="UniProtKB-UniRule"/>
</dbReference>
<keyword evidence="8" id="KW-1185">Reference proteome</keyword>
<dbReference type="PANTHER" id="PTHR45707">
    <property type="entry name" value="C2 CALCIUM/LIPID-BINDING PLANT PHOSPHORIBOSYLTRANSFERASE FAMILY PROTEIN"/>
    <property type="match status" value="1"/>
</dbReference>
<dbReference type="PANTHER" id="PTHR45707:SF77">
    <property type="entry name" value="PROTEIN KINASE DOMAIN-CONTAINING PROTEIN"/>
    <property type="match status" value="1"/>
</dbReference>
<dbReference type="OrthoDB" id="1918485at2759"/>
<keyword evidence="4 5" id="KW-0067">ATP-binding</keyword>
<proteinExistence type="predicted"/>
<dbReference type="Gramene" id="TraesSTA2B03G00825000.3">
    <property type="protein sequence ID" value="TraesSTA2B03G00825000.3"/>
    <property type="gene ID" value="TraesSTA2B03G00825000"/>
</dbReference>
<dbReference type="RefSeq" id="XP_044318838.1">
    <property type="nucleotide sequence ID" value="XM_044462903.1"/>
</dbReference>
<dbReference type="Gramene" id="TraesRN2B0100043000.1">
    <property type="protein sequence ID" value="TraesRN2B0100043000.1"/>
    <property type="gene ID" value="TraesRN2B0100043000"/>
</dbReference>
<dbReference type="EnsemblPlants" id="TraesCS2B02G002200.1">
    <property type="protein sequence ID" value="TraesCS2B02G002200.1"/>
    <property type="gene ID" value="TraesCS2B02G002200"/>
</dbReference>
<organism evidence="7">
    <name type="scientific">Triticum aestivum</name>
    <name type="common">Wheat</name>
    <dbReference type="NCBI Taxonomy" id="4565"/>
    <lineage>
        <taxon>Eukaryota</taxon>
        <taxon>Viridiplantae</taxon>
        <taxon>Streptophyta</taxon>
        <taxon>Embryophyta</taxon>
        <taxon>Tracheophyta</taxon>
        <taxon>Spermatophyta</taxon>
        <taxon>Magnoliopsida</taxon>
        <taxon>Liliopsida</taxon>
        <taxon>Poales</taxon>
        <taxon>Poaceae</taxon>
        <taxon>BOP clade</taxon>
        <taxon>Pooideae</taxon>
        <taxon>Triticodae</taxon>
        <taxon>Triticeae</taxon>
        <taxon>Triticinae</taxon>
        <taxon>Triticum</taxon>
    </lineage>
</organism>
<dbReference type="GO" id="GO:0004672">
    <property type="term" value="F:protein kinase activity"/>
    <property type="evidence" value="ECO:0007669"/>
    <property type="project" value="InterPro"/>
</dbReference>
<evidence type="ECO:0000256" key="3">
    <source>
        <dbReference type="ARBA" id="ARBA00022777"/>
    </source>
</evidence>
<keyword evidence="1" id="KW-0808">Transferase</keyword>
<name>A0A3B6BWK2_WHEAT</name>
<reference evidence="7" key="2">
    <citation type="submission" date="2018-10" db="UniProtKB">
        <authorList>
            <consortium name="EnsemblPlants"/>
        </authorList>
    </citation>
    <scope>IDENTIFICATION</scope>
</reference>
<accession>A0A3B6BWK2</accession>
<dbReference type="Pfam" id="PF00069">
    <property type="entry name" value="Pkinase"/>
    <property type="match status" value="1"/>
</dbReference>
<gene>
    <name evidence="7" type="primary">LOC123039927</name>
</gene>
<dbReference type="SUPFAM" id="SSF56112">
    <property type="entry name" value="Protein kinase-like (PK-like)"/>
    <property type="match status" value="1"/>
</dbReference>
<dbReference type="Gene3D" id="3.30.200.20">
    <property type="entry name" value="Phosphorylase Kinase, domain 1"/>
    <property type="match status" value="1"/>
</dbReference>
<dbReference type="Gramene" id="TraesSTA2B03G00825000.1">
    <property type="protein sequence ID" value="TraesSTA2B03G00825000.1"/>
    <property type="gene ID" value="TraesSTA2B03G00825000"/>
</dbReference>
<dbReference type="PROSITE" id="PS00107">
    <property type="entry name" value="PROTEIN_KINASE_ATP"/>
    <property type="match status" value="1"/>
</dbReference>
<protein>
    <recommendedName>
        <fullName evidence="6">Protein kinase domain-containing protein</fullName>
    </recommendedName>
</protein>
<dbReference type="PROSITE" id="PS00108">
    <property type="entry name" value="PROTEIN_KINASE_ST"/>
    <property type="match status" value="1"/>
</dbReference>
<sequence>MDCLSSMTKSDLERMLFDETAEPKALPLSLLAEITNGFSDKQEIGEGGFAVVYQGMLNGGKVAVKRLSKTHLYEKEFQREVECLMVAKHKNVVRFLGYCADTQGSAERYNGKFVMADVQRRLLCFEYLPNGSLDKYITDTSRKLPWRNCYKIIQGICQGLHYLHVKKIVHLDLKPANILLDDNLVPKIADFGLSRCFEDIQSRVFTQNIGGTLGYLAPEFGNGVITYKFDVYSLGAIIIEILTGEKGYHTVDTVVQIWSEKLEKSHSDIQLQQVRVCTEIGIECIDSNPAKRPDTQNIIDRLNETGSMVGYMETSMITSQLVEISLDELHQDRPKTPEETSSEDSSFYRSSKLLLHQTQPGAWNLDSDLEAGKTLASQNWTDNIVCIQKVRPVVHNSYTPQRVPIGPYHRSCSSTRIEKEKLRYVGFMQTVSETRGTGGLSGLGEGLELRARDWYVDGVADMTPEELARMLLHDGCYLLGRLGNYPGHSLPQACNFDNTEFRDVLYLIDNQLPFFVLEEIHERVMSSDCSLSDSLVEYVRRLLAAQLYISPGQKRLMKQPCHLLHLVHTYFHPNQVGCGWSDGFQALTGRWRRATEYRLDANVKFMPREFSADVTSILDVRLEGCTLLIPRLHVNNDTWTLLQNLMTLEEQMPKRPVTAYCIFMSQLACTPEDVRLLVDAKIVQHFLASDQIAARGFVGLLREVVMDVDNIDRNYLSPIWHQLEMRAEPYEPGFLARFRFFCRKGRKDRFI</sequence>
<dbReference type="RefSeq" id="XP_044318837.1">
    <property type="nucleotide sequence ID" value="XM_044462902.1"/>
</dbReference>
<dbReference type="Gene3D" id="1.10.510.10">
    <property type="entry name" value="Transferase(Phosphotransferase) domain 1"/>
    <property type="match status" value="1"/>
</dbReference>
<dbReference type="STRING" id="4565.A0A3B6BWK2"/>
<feature type="domain" description="Protein kinase" evidence="6">
    <location>
        <begin position="38"/>
        <end position="312"/>
    </location>
</feature>
<evidence type="ECO:0000256" key="5">
    <source>
        <dbReference type="PROSITE-ProRule" id="PRU10141"/>
    </source>
</evidence>
<feature type="binding site" evidence="5">
    <location>
        <position position="65"/>
    </location>
    <ligand>
        <name>ATP</name>
        <dbReference type="ChEBI" id="CHEBI:30616"/>
    </ligand>
</feature>
<dbReference type="RefSeq" id="XP_044318839.1">
    <property type="nucleotide sequence ID" value="XM_044462904.1"/>
</dbReference>
<dbReference type="Gramene" id="TraesCS2B03G0044000.1">
    <property type="protein sequence ID" value="TraesCS2B03G0044000.1.CDS"/>
    <property type="gene ID" value="TraesCS2B03G0044000"/>
</dbReference>
<reference evidence="7" key="1">
    <citation type="submission" date="2018-08" db="EMBL/GenBank/DDBJ databases">
        <authorList>
            <person name="Rossello M."/>
        </authorList>
    </citation>
    <scope>NUCLEOTIDE SEQUENCE [LARGE SCALE GENOMIC DNA]</scope>
    <source>
        <strain evidence="7">cv. Chinese Spring</strain>
    </source>
</reference>
<dbReference type="SMR" id="A0A3B6BWK2"/>
<dbReference type="Proteomes" id="UP000019116">
    <property type="component" value="Chromosome 2B"/>
</dbReference>
<evidence type="ECO:0000259" key="6">
    <source>
        <dbReference type="PROSITE" id="PS50011"/>
    </source>
</evidence>
<evidence type="ECO:0000256" key="2">
    <source>
        <dbReference type="ARBA" id="ARBA00022741"/>
    </source>
</evidence>
<keyword evidence="2 5" id="KW-0547">Nucleotide-binding</keyword>